<proteinExistence type="inferred from homology"/>
<comment type="caution">
    <text evidence="5">The sequence shown here is derived from an EMBL/GenBank/DDBJ whole genome shotgun (WGS) entry which is preliminary data.</text>
</comment>
<organism evidence="5 6">
    <name type="scientific">Fusarium gaditjirri</name>
    <dbReference type="NCBI Taxonomy" id="282569"/>
    <lineage>
        <taxon>Eukaryota</taxon>
        <taxon>Fungi</taxon>
        <taxon>Dikarya</taxon>
        <taxon>Ascomycota</taxon>
        <taxon>Pezizomycotina</taxon>
        <taxon>Sordariomycetes</taxon>
        <taxon>Hypocreomycetidae</taxon>
        <taxon>Hypocreales</taxon>
        <taxon>Nectriaceae</taxon>
        <taxon>Fusarium</taxon>
        <taxon>Fusarium nisikadoi species complex</taxon>
    </lineage>
</organism>
<keyword evidence="6" id="KW-1185">Reference proteome</keyword>
<evidence type="ECO:0000256" key="2">
    <source>
        <dbReference type="ARBA" id="ARBA00022857"/>
    </source>
</evidence>
<reference evidence="5" key="2">
    <citation type="submission" date="2020-05" db="EMBL/GenBank/DDBJ databases">
        <authorList>
            <person name="Kim H.-S."/>
            <person name="Proctor R.H."/>
            <person name="Brown D.W."/>
        </authorList>
    </citation>
    <scope>NUCLEOTIDE SEQUENCE</scope>
    <source>
        <strain evidence="5">NRRL 45417</strain>
    </source>
</reference>
<dbReference type="InterPro" id="IPR016040">
    <property type="entry name" value="NAD(P)-bd_dom"/>
</dbReference>
<dbReference type="InterPro" id="IPR036291">
    <property type="entry name" value="NAD(P)-bd_dom_sf"/>
</dbReference>
<name>A0A8H4T4G1_9HYPO</name>
<dbReference type="Proteomes" id="UP000604273">
    <property type="component" value="Unassembled WGS sequence"/>
</dbReference>
<feature type="domain" description="NAD(P)-binding" evidence="4">
    <location>
        <begin position="23"/>
        <end position="155"/>
    </location>
</feature>
<dbReference type="PANTHER" id="PTHR47706:SF8">
    <property type="entry name" value="NMRA-LIKE DOMAIN-CONTAINING PROTEIN"/>
    <property type="match status" value="1"/>
</dbReference>
<dbReference type="OrthoDB" id="419598at2759"/>
<dbReference type="Pfam" id="PF13460">
    <property type="entry name" value="NAD_binding_10"/>
    <property type="match status" value="1"/>
</dbReference>
<keyword evidence="2" id="KW-0521">NADP</keyword>
<accession>A0A8H4T4G1</accession>
<evidence type="ECO:0000256" key="3">
    <source>
        <dbReference type="ARBA" id="ARBA00023002"/>
    </source>
</evidence>
<dbReference type="PANTHER" id="PTHR47706">
    <property type="entry name" value="NMRA-LIKE FAMILY PROTEIN"/>
    <property type="match status" value="1"/>
</dbReference>
<reference evidence="5" key="1">
    <citation type="journal article" date="2020" name="BMC Genomics">
        <title>Correction to: Identification and distribution of gene clusters required for synthesis of sphingolipid metabolism inhibitors in diverse species of the filamentous fungus Fusarium.</title>
        <authorList>
            <person name="Kim H.S."/>
            <person name="Lohmar J.M."/>
            <person name="Busman M."/>
            <person name="Brown D.W."/>
            <person name="Naumann T.A."/>
            <person name="Divon H.H."/>
            <person name="Lysoe E."/>
            <person name="Uhlig S."/>
            <person name="Proctor R.H."/>
        </authorList>
    </citation>
    <scope>NUCLEOTIDE SEQUENCE</scope>
    <source>
        <strain evidence="5">NRRL 45417</strain>
    </source>
</reference>
<dbReference type="CDD" id="cd05259">
    <property type="entry name" value="PCBER_SDR_a"/>
    <property type="match status" value="1"/>
</dbReference>
<evidence type="ECO:0000256" key="1">
    <source>
        <dbReference type="ARBA" id="ARBA00005725"/>
    </source>
</evidence>
<evidence type="ECO:0000259" key="4">
    <source>
        <dbReference type="Pfam" id="PF13460"/>
    </source>
</evidence>
<sequence>MARYAKDQPAGFSNNIERVAIVGAGGTVGSHIASALLQTGIHTITALTRQGSTSNLPDGINVAPIDYNNESTLIAALKNQQFLIITMAPNAPKDTHSKLVQAAAKAGVPYIMPNGYAGDTEQVKLGQDTLLGPIAKANRDEIEGLGMKWITVCCGFWFDYSLAGGESRFGFDFDKKSLTLYDDGNVKISTSTLAQVGRAVGKVLSLKELPEDENDQTLTVSSFLNKAVYINSFIVSQRDLFESVKRVTGTSNADWTVTHESSKKRYDEGMAQVKRGDMSGFSKLLYARAFFPEDPSDLSAKAQNSLLCLPEENLDEATKDGIALVEVLKGRGERMKH</sequence>
<dbReference type="InterPro" id="IPR051609">
    <property type="entry name" value="NmrA/Isoflavone_reductase-like"/>
</dbReference>
<gene>
    <name evidence="5" type="ORF">FGADI_7775</name>
</gene>
<dbReference type="InterPro" id="IPR045312">
    <property type="entry name" value="PCBER-like"/>
</dbReference>
<dbReference type="SUPFAM" id="SSF51735">
    <property type="entry name" value="NAD(P)-binding Rossmann-fold domains"/>
    <property type="match status" value="1"/>
</dbReference>
<evidence type="ECO:0000313" key="5">
    <source>
        <dbReference type="EMBL" id="KAF4951038.1"/>
    </source>
</evidence>
<dbReference type="Gene3D" id="3.90.25.10">
    <property type="entry name" value="UDP-galactose 4-epimerase, domain 1"/>
    <property type="match status" value="1"/>
</dbReference>
<dbReference type="EMBL" id="JABFAI010000189">
    <property type="protein sequence ID" value="KAF4951038.1"/>
    <property type="molecule type" value="Genomic_DNA"/>
</dbReference>
<dbReference type="Gene3D" id="3.40.50.720">
    <property type="entry name" value="NAD(P)-binding Rossmann-like Domain"/>
    <property type="match status" value="1"/>
</dbReference>
<protein>
    <recommendedName>
        <fullName evidence="4">NAD(P)-binding domain-containing protein</fullName>
    </recommendedName>
</protein>
<keyword evidence="3" id="KW-0560">Oxidoreductase</keyword>
<comment type="similarity">
    <text evidence="1">Belongs to the NmrA-type oxidoreductase family. Isoflavone reductase subfamily.</text>
</comment>
<dbReference type="GO" id="GO:0016491">
    <property type="term" value="F:oxidoreductase activity"/>
    <property type="evidence" value="ECO:0007669"/>
    <property type="project" value="UniProtKB-KW"/>
</dbReference>
<dbReference type="AlphaFoldDB" id="A0A8H4T4G1"/>
<evidence type="ECO:0000313" key="6">
    <source>
        <dbReference type="Proteomes" id="UP000604273"/>
    </source>
</evidence>